<dbReference type="RefSeq" id="WP_207333187.1">
    <property type="nucleotide sequence ID" value="NZ_JAFMYW010000026.1"/>
</dbReference>
<sequence length="82" mass="9341">METVKEIKAHLRQGDWERIAQLTGLKYHNAYKTFERPTAKRHKDVVKAAREVALFNKRHGFCAGMITNAITLAATSNEQLTD</sequence>
<comment type="caution">
    <text evidence="1">The sequence shown here is derived from an EMBL/GenBank/DDBJ whole genome shotgun (WGS) entry which is preliminary data.</text>
</comment>
<gene>
    <name evidence="1" type="ORF">J2I46_31985</name>
</gene>
<accession>A0ABS3JT90</accession>
<dbReference type="Proteomes" id="UP000664628">
    <property type="component" value="Unassembled WGS sequence"/>
</dbReference>
<evidence type="ECO:0000313" key="1">
    <source>
        <dbReference type="EMBL" id="MBO0953235.1"/>
    </source>
</evidence>
<name>A0ABS3JT90_9BACT</name>
<protein>
    <recommendedName>
        <fullName evidence="3">XRE family transcriptional regulator</fullName>
    </recommendedName>
</protein>
<organism evidence="1 2">
    <name type="scientific">Fibrella forsythiae</name>
    <dbReference type="NCBI Taxonomy" id="2817061"/>
    <lineage>
        <taxon>Bacteria</taxon>
        <taxon>Pseudomonadati</taxon>
        <taxon>Bacteroidota</taxon>
        <taxon>Cytophagia</taxon>
        <taxon>Cytophagales</taxon>
        <taxon>Spirosomataceae</taxon>
        <taxon>Fibrella</taxon>
    </lineage>
</organism>
<reference evidence="1 2" key="1">
    <citation type="submission" date="2021-03" db="EMBL/GenBank/DDBJ databases">
        <title>Fibrella sp. HMF5405 genome sequencing and assembly.</title>
        <authorList>
            <person name="Kang H."/>
            <person name="Kim H."/>
            <person name="Bae S."/>
            <person name="Joh K."/>
        </authorList>
    </citation>
    <scope>NUCLEOTIDE SEQUENCE [LARGE SCALE GENOMIC DNA]</scope>
    <source>
        <strain evidence="1 2">HMF5405</strain>
    </source>
</reference>
<proteinExistence type="predicted"/>
<evidence type="ECO:0008006" key="3">
    <source>
        <dbReference type="Google" id="ProtNLM"/>
    </source>
</evidence>
<evidence type="ECO:0000313" key="2">
    <source>
        <dbReference type="Proteomes" id="UP000664628"/>
    </source>
</evidence>
<keyword evidence="2" id="KW-1185">Reference proteome</keyword>
<dbReference type="EMBL" id="JAFMYW010000026">
    <property type="protein sequence ID" value="MBO0953235.1"/>
    <property type="molecule type" value="Genomic_DNA"/>
</dbReference>